<organism evidence="1 2">
    <name type="scientific">Streptomyces phaeofaciens</name>
    <dbReference type="NCBI Taxonomy" id="68254"/>
    <lineage>
        <taxon>Bacteria</taxon>
        <taxon>Bacillati</taxon>
        <taxon>Actinomycetota</taxon>
        <taxon>Actinomycetes</taxon>
        <taxon>Kitasatosporales</taxon>
        <taxon>Streptomycetaceae</taxon>
        <taxon>Streptomyces</taxon>
    </lineage>
</organism>
<proteinExistence type="predicted"/>
<dbReference type="EMBL" id="BMSA01000053">
    <property type="protein sequence ID" value="GGT97252.1"/>
    <property type="molecule type" value="Genomic_DNA"/>
</dbReference>
<dbReference type="Proteomes" id="UP000646776">
    <property type="component" value="Unassembled WGS sequence"/>
</dbReference>
<accession>A0A918HSK7</accession>
<reference evidence="1" key="1">
    <citation type="journal article" date="2014" name="Int. J. Syst. Evol. Microbiol.">
        <title>Complete genome sequence of Corynebacterium casei LMG S-19264T (=DSM 44701T), isolated from a smear-ripened cheese.</title>
        <authorList>
            <consortium name="US DOE Joint Genome Institute (JGI-PGF)"/>
            <person name="Walter F."/>
            <person name="Albersmeier A."/>
            <person name="Kalinowski J."/>
            <person name="Ruckert C."/>
        </authorList>
    </citation>
    <scope>NUCLEOTIDE SEQUENCE</scope>
    <source>
        <strain evidence="1">JCM 4125</strain>
    </source>
</reference>
<protein>
    <submittedName>
        <fullName evidence="1">Uncharacterized protein</fullName>
    </submittedName>
</protein>
<comment type="caution">
    <text evidence="1">The sequence shown here is derived from an EMBL/GenBank/DDBJ whole genome shotgun (WGS) entry which is preliminary data.</text>
</comment>
<dbReference type="AlphaFoldDB" id="A0A918HSK7"/>
<evidence type="ECO:0000313" key="1">
    <source>
        <dbReference type="EMBL" id="GGT97252.1"/>
    </source>
</evidence>
<gene>
    <name evidence="1" type="ORF">GCM10010226_88330</name>
</gene>
<evidence type="ECO:0000313" key="2">
    <source>
        <dbReference type="Proteomes" id="UP000646776"/>
    </source>
</evidence>
<sequence length="101" mass="11421">MSRLSLRVAAFSAGDPHQGRVRAHRSPLPRRLRLLRLRATVAGFGRALLRKQMADRYAELVSSEPDLADDCRSPLLVGDTQRLCGARWWARLSTEARHSRC</sequence>
<keyword evidence="2" id="KW-1185">Reference proteome</keyword>
<reference evidence="1" key="2">
    <citation type="submission" date="2020-09" db="EMBL/GenBank/DDBJ databases">
        <authorList>
            <person name="Sun Q."/>
            <person name="Ohkuma M."/>
        </authorList>
    </citation>
    <scope>NUCLEOTIDE SEQUENCE</scope>
    <source>
        <strain evidence="1">JCM 4125</strain>
    </source>
</reference>
<name>A0A918HSK7_9ACTN</name>